<keyword evidence="7" id="KW-0131">Cell cycle</keyword>
<dbReference type="OrthoDB" id="30840at2759"/>
<evidence type="ECO:0000256" key="7">
    <source>
        <dbReference type="ARBA" id="ARBA00022776"/>
    </source>
</evidence>
<dbReference type="GO" id="GO:0005876">
    <property type="term" value="C:spindle microtubule"/>
    <property type="evidence" value="ECO:0007669"/>
    <property type="project" value="TreeGrafter"/>
</dbReference>
<sequence>MAVLGRDTLEFIQRVADGDRNKVDIYCPRQACRSKILRAGNAQLVERNAMMVLFPSDQALHPEATINNEKPQDAAASATAPTSTPSTTRYWKVQNMMTFENIGFSKTVDNVKYLSCADCDLGPLGYHLLPSDQEKRELEGASFQTWPDAFKEGVRMVIDPISKTVLSLRTTLSLSALATMGDLAIFLKSNLDPFVDSVLAILIRTTSLSKKLVASAGAETVKAVLTHTSFHLKSFQLLSNIAITEKNNQSRYYAVTFIQCVLLTHGTQAQSNAAIERSGSLTVLEQVLKKAVVDASPTVREAARAVYWITARCWPDLGARLLRQFDASTQKQIERSRPHDSDSSLGALKASLIQSTRSSEPVRSKSSAPRHLQASTSTLPKRTTTAGKRTSSDTALSISPSTSTKSRLSDSSHPSSPTSRIPAPHSAPADIPRAPRVRQSSSSSIRASSPNGHSQGYGSDRSSSPTGSPSLGAHHKLYMPRSPSGLKKLTILEMLEQTDEIIVCDGIRLLTHKLVDRQTPSTPPLQRAQTFSSSSSSSSPSTTRMTPPSSPLERASRSNSISNHDLEVPSFETLESILLAFFPSSNDTPLSNSRVYECLMEPANVMMLAKVIPLEALLPRMMALIPVQSDLAKNEAAEQTKAGYASLKEHLNRSKPELPMVILNCLMVSGGVPGVPPVRRLPQRGANNTSSVPNPAIRRRIATHLLTWMDEIVQSPASSVVGTQWFQESTNVKLYLQRLLPIFSNAQEETPFYQVIFSLIQHITSQHPQVFDMVLSTMDSTVALDIQRSLQPSDADAGADMPQADVEMVPPQSVPDDEHPEGVSESFAEMHLDAEPKDASNTVQAPIEQDTSFLPSLPPSALSPVSTPIPELLGSNYQPIRLDGPTTLPGKPLRDKATLLRAIMQSLQQDPSNETTLRKLYRLVSETPVNDLAHQSPESIEVWGMDGAHFYQLLGVFIRTLDSVGQDTPELGDHEKADIIHVLKQMILFERGFFRIKLPGTATNPLYEIYRVLLQSRSSDSDDVCLAAEDALDCFLEATPPSNCFDILLTFLEQYLASNRPFPSAPEHERKAYYASLRHHPIATAFGNLSIVVRQLSERHVEEGLLGGGASLLVMGMNDGKIQIRKACVDAILGFYDVLGDEVFAYLEDLREDQKSLVRHYIQRHAQRLPVY</sequence>
<evidence type="ECO:0000256" key="9">
    <source>
        <dbReference type="SAM" id="MobiDB-lite"/>
    </source>
</evidence>
<evidence type="ECO:0000313" key="11">
    <source>
        <dbReference type="EMBL" id="OZJ06891.1"/>
    </source>
</evidence>
<organism evidence="11 12">
    <name type="scientific">Bifiguratus adelaidae</name>
    <dbReference type="NCBI Taxonomy" id="1938954"/>
    <lineage>
        <taxon>Eukaryota</taxon>
        <taxon>Fungi</taxon>
        <taxon>Fungi incertae sedis</taxon>
        <taxon>Mucoromycota</taxon>
        <taxon>Mucoromycotina</taxon>
        <taxon>Endogonomycetes</taxon>
        <taxon>Endogonales</taxon>
        <taxon>Endogonales incertae sedis</taxon>
        <taxon>Bifiguratus</taxon>
    </lineage>
</organism>
<protein>
    <recommendedName>
        <fullName evidence="10">TOG domain-containing protein</fullName>
    </recommendedName>
</protein>
<comment type="caution">
    <text evidence="11">The sequence shown here is derived from an EMBL/GenBank/DDBJ whole genome shotgun (WGS) entry which is preliminary data.</text>
</comment>
<dbReference type="GO" id="GO:0005881">
    <property type="term" value="C:cytoplasmic microtubule"/>
    <property type="evidence" value="ECO:0007669"/>
    <property type="project" value="TreeGrafter"/>
</dbReference>
<gene>
    <name evidence="11" type="ORF">BZG36_00253</name>
</gene>
<proteinExistence type="inferred from homology"/>
<keyword evidence="12" id="KW-1185">Reference proteome</keyword>
<dbReference type="GO" id="GO:0051301">
    <property type="term" value="P:cell division"/>
    <property type="evidence" value="ECO:0007669"/>
    <property type="project" value="UniProtKB-KW"/>
</dbReference>
<feature type="compositionally biased region" description="Low complexity" evidence="9">
    <location>
        <begin position="458"/>
        <end position="470"/>
    </location>
</feature>
<dbReference type="AlphaFoldDB" id="A0A261Y8I4"/>
<evidence type="ECO:0000313" key="12">
    <source>
        <dbReference type="Proteomes" id="UP000242875"/>
    </source>
</evidence>
<keyword evidence="3" id="KW-0813">Transport</keyword>
<dbReference type="SUPFAM" id="SSF48371">
    <property type="entry name" value="ARM repeat"/>
    <property type="match status" value="1"/>
</dbReference>
<evidence type="ECO:0000256" key="2">
    <source>
        <dbReference type="ARBA" id="ARBA00009549"/>
    </source>
</evidence>
<dbReference type="InterPro" id="IPR011989">
    <property type="entry name" value="ARM-like"/>
</dbReference>
<keyword evidence="4" id="KW-0132">Cell division</keyword>
<feature type="compositionally biased region" description="Polar residues" evidence="9">
    <location>
        <begin position="352"/>
        <end position="396"/>
    </location>
</feature>
<reference evidence="11 12" key="1">
    <citation type="journal article" date="2017" name="Mycologia">
        <title>Bifiguratus adelaidae, gen. et sp. nov., a new member of Mucoromycotina in endophytic and soil-dwelling habitats.</title>
        <authorList>
            <person name="Torres-Cruz T.J."/>
            <person name="Billingsley Tobias T.L."/>
            <person name="Almatruk M."/>
            <person name="Hesse C."/>
            <person name="Kuske C.R."/>
            <person name="Desiro A."/>
            <person name="Benucci G.M."/>
            <person name="Bonito G."/>
            <person name="Stajich J.E."/>
            <person name="Dunlap C."/>
            <person name="Arnold A.E."/>
            <person name="Porras-Alfaro A."/>
        </authorList>
    </citation>
    <scope>NUCLEOTIDE SEQUENCE [LARGE SCALE GENOMIC DNA]</scope>
    <source>
        <strain evidence="11 12">AZ0501</strain>
    </source>
</reference>
<dbReference type="EMBL" id="MVBO01000001">
    <property type="protein sequence ID" value="OZJ06891.1"/>
    <property type="molecule type" value="Genomic_DNA"/>
</dbReference>
<keyword evidence="7" id="KW-0498">Mitosis</keyword>
<feature type="region of interest" description="Disordered" evidence="9">
    <location>
        <begin position="518"/>
        <end position="563"/>
    </location>
</feature>
<dbReference type="InterPro" id="IPR024395">
    <property type="entry name" value="CLASP_N_dom"/>
</dbReference>
<dbReference type="InterPro" id="IPR011323">
    <property type="entry name" value="Mss4/transl-control_tumour"/>
</dbReference>
<keyword evidence="6" id="KW-0493">Microtubule</keyword>
<dbReference type="InterPro" id="IPR011057">
    <property type="entry name" value="Mss4-like_sf"/>
</dbReference>
<evidence type="ECO:0000256" key="4">
    <source>
        <dbReference type="ARBA" id="ARBA00022618"/>
    </source>
</evidence>
<dbReference type="Gene3D" id="1.25.10.10">
    <property type="entry name" value="Leucine-rich Repeat Variant"/>
    <property type="match status" value="2"/>
</dbReference>
<dbReference type="PROSITE" id="PS51796">
    <property type="entry name" value="MSS4"/>
    <property type="match status" value="1"/>
</dbReference>
<dbReference type="InterPro" id="IPR034085">
    <property type="entry name" value="TOG"/>
</dbReference>
<dbReference type="Pfam" id="PF04421">
    <property type="entry name" value="Mss4"/>
    <property type="match status" value="1"/>
</dbReference>
<comment type="similarity">
    <text evidence="2">Belongs to the CLASP family.</text>
</comment>
<feature type="region of interest" description="Disordered" evidence="9">
    <location>
        <begin position="352"/>
        <end position="479"/>
    </location>
</feature>
<keyword evidence="5" id="KW-0344">Guanine-nucleotide releasing factor</keyword>
<name>A0A261Y8I4_9FUNG</name>
<evidence type="ECO:0000256" key="1">
    <source>
        <dbReference type="ARBA" id="ARBA00004186"/>
    </source>
</evidence>
<evidence type="ECO:0000256" key="3">
    <source>
        <dbReference type="ARBA" id="ARBA00022448"/>
    </source>
</evidence>
<feature type="compositionally biased region" description="Low complexity" evidence="9">
    <location>
        <begin position="432"/>
        <end position="450"/>
    </location>
</feature>
<dbReference type="GO" id="GO:0005815">
    <property type="term" value="C:microtubule organizing center"/>
    <property type="evidence" value="ECO:0007669"/>
    <property type="project" value="TreeGrafter"/>
</dbReference>
<dbReference type="GO" id="GO:0015031">
    <property type="term" value="P:protein transport"/>
    <property type="evidence" value="ECO:0007669"/>
    <property type="project" value="UniProtKB-KW"/>
</dbReference>
<dbReference type="GO" id="GO:1990023">
    <property type="term" value="C:mitotic spindle midzone"/>
    <property type="evidence" value="ECO:0007669"/>
    <property type="project" value="TreeGrafter"/>
</dbReference>
<evidence type="ECO:0000256" key="8">
    <source>
        <dbReference type="ARBA" id="ARBA00022927"/>
    </source>
</evidence>
<dbReference type="GO" id="GO:0005085">
    <property type="term" value="F:guanyl-nucleotide exchange factor activity"/>
    <property type="evidence" value="ECO:0007669"/>
    <property type="project" value="UniProtKB-KW"/>
</dbReference>
<dbReference type="SUPFAM" id="SSF51316">
    <property type="entry name" value="Mss4-like"/>
    <property type="match status" value="1"/>
</dbReference>
<dbReference type="PANTHER" id="PTHR21567">
    <property type="entry name" value="CLASP"/>
    <property type="match status" value="1"/>
</dbReference>
<evidence type="ECO:0000256" key="5">
    <source>
        <dbReference type="ARBA" id="ARBA00022658"/>
    </source>
</evidence>
<comment type="subcellular location">
    <subcellularLocation>
        <location evidence="1">Cytoplasm</location>
        <location evidence="1">Cytoskeleton</location>
        <location evidence="1">Spindle</location>
    </subcellularLocation>
</comment>
<dbReference type="InterPro" id="IPR007515">
    <property type="entry name" value="Mss4"/>
</dbReference>
<accession>A0A261Y8I4</accession>
<dbReference type="Pfam" id="PF12348">
    <property type="entry name" value="CLASP_N"/>
    <property type="match status" value="1"/>
</dbReference>
<dbReference type="GO" id="GO:0090307">
    <property type="term" value="P:mitotic spindle assembly"/>
    <property type="evidence" value="ECO:0007669"/>
    <property type="project" value="TreeGrafter"/>
</dbReference>
<feature type="compositionally biased region" description="Low complexity" evidence="9">
    <location>
        <begin position="397"/>
        <end position="420"/>
    </location>
</feature>
<dbReference type="SMART" id="SM01349">
    <property type="entry name" value="TOG"/>
    <property type="match status" value="1"/>
</dbReference>
<evidence type="ECO:0000259" key="10">
    <source>
        <dbReference type="SMART" id="SM01349"/>
    </source>
</evidence>
<dbReference type="InterPro" id="IPR016024">
    <property type="entry name" value="ARM-type_fold"/>
</dbReference>
<dbReference type="Proteomes" id="UP000242875">
    <property type="component" value="Unassembled WGS sequence"/>
</dbReference>
<dbReference type="GO" id="GO:0007264">
    <property type="term" value="P:small GTPase-mediated signal transduction"/>
    <property type="evidence" value="ECO:0007669"/>
    <property type="project" value="InterPro"/>
</dbReference>
<evidence type="ECO:0000256" key="6">
    <source>
        <dbReference type="ARBA" id="ARBA00022701"/>
    </source>
</evidence>
<keyword evidence="8" id="KW-0653">Protein transport</keyword>
<feature type="domain" description="TOG" evidence="10">
    <location>
        <begin position="112"/>
        <end position="346"/>
    </location>
</feature>
<dbReference type="GO" id="GO:0008017">
    <property type="term" value="F:microtubule binding"/>
    <property type="evidence" value="ECO:0007669"/>
    <property type="project" value="TreeGrafter"/>
</dbReference>
<feature type="compositionally biased region" description="Low complexity" evidence="9">
    <location>
        <begin position="530"/>
        <end position="547"/>
    </location>
</feature>
<dbReference type="PANTHER" id="PTHR21567:SF9">
    <property type="entry name" value="CLIP-ASSOCIATING PROTEIN"/>
    <property type="match status" value="1"/>
</dbReference>
<dbReference type="Gene3D" id="2.170.150.10">
    <property type="entry name" value="Metal Binding Protein, Guanine Nucleotide Exchange Factor, Chain A"/>
    <property type="match status" value="1"/>
</dbReference>